<dbReference type="InterPro" id="IPR011894">
    <property type="entry name" value="PorC_KorC"/>
</dbReference>
<dbReference type="NCBIfam" id="TIGR02175">
    <property type="entry name" value="PorC_KorC"/>
    <property type="match status" value="1"/>
</dbReference>
<dbReference type="PANTHER" id="PTHR43366">
    <property type="entry name" value="PYRUVATE SYNTHASE SUBUNIT PORC"/>
    <property type="match status" value="1"/>
</dbReference>
<dbReference type="EMBL" id="DTHB01000041">
    <property type="protein sequence ID" value="HGB14538.1"/>
    <property type="molecule type" value="Genomic_DNA"/>
</dbReference>
<evidence type="ECO:0000313" key="3">
    <source>
        <dbReference type="EMBL" id="HGB14538.1"/>
    </source>
</evidence>
<dbReference type="Gene3D" id="3.40.920.10">
    <property type="entry name" value="Pyruvate-ferredoxin oxidoreductase, PFOR, domain III"/>
    <property type="match status" value="1"/>
</dbReference>
<dbReference type="SUPFAM" id="SSF53323">
    <property type="entry name" value="Pyruvate-ferredoxin oxidoreductase, PFOR, domain III"/>
    <property type="match status" value="1"/>
</dbReference>
<accession>A0A7C3SKS5</accession>
<dbReference type="InterPro" id="IPR002869">
    <property type="entry name" value="Pyrv_flavodox_OxRed_cen"/>
</dbReference>
<dbReference type="AlphaFoldDB" id="A0A7C3SKS5"/>
<dbReference type="InterPro" id="IPR051626">
    <property type="entry name" value="Oxidoreductase_gamma_subunit"/>
</dbReference>
<reference evidence="3" key="1">
    <citation type="journal article" date="2020" name="mSystems">
        <title>Genome- and Community-Level Interaction Insights into Carbon Utilization and Element Cycling Functions of Hydrothermarchaeota in Hydrothermal Sediment.</title>
        <authorList>
            <person name="Zhou Z."/>
            <person name="Liu Y."/>
            <person name="Xu W."/>
            <person name="Pan J."/>
            <person name="Luo Z.H."/>
            <person name="Li M."/>
        </authorList>
    </citation>
    <scope>NUCLEOTIDE SEQUENCE [LARGE SCALE GENOMIC DNA]</scope>
    <source>
        <strain evidence="3">SpSt-776</strain>
    </source>
</reference>
<evidence type="ECO:0000256" key="1">
    <source>
        <dbReference type="ARBA" id="ARBA00023002"/>
    </source>
</evidence>
<name>A0A7C3SKS5_9BACT</name>
<dbReference type="PANTHER" id="PTHR43366:SF1">
    <property type="entry name" value="PYRUVATE SYNTHASE SUBUNIT PORC"/>
    <property type="match status" value="1"/>
</dbReference>
<gene>
    <name evidence="3" type="ORF">ENV62_04800</name>
</gene>
<keyword evidence="3" id="KW-0670">Pyruvate</keyword>
<protein>
    <submittedName>
        <fullName evidence="3">Pyruvate synthase</fullName>
    </submittedName>
</protein>
<organism evidence="3">
    <name type="scientific">Desulfobacca acetoxidans</name>
    <dbReference type="NCBI Taxonomy" id="60893"/>
    <lineage>
        <taxon>Bacteria</taxon>
        <taxon>Pseudomonadati</taxon>
        <taxon>Thermodesulfobacteriota</taxon>
        <taxon>Desulfobaccia</taxon>
        <taxon>Desulfobaccales</taxon>
        <taxon>Desulfobaccaceae</taxon>
        <taxon>Desulfobacca</taxon>
    </lineage>
</organism>
<feature type="domain" description="Pyruvate/ketoisovalerate oxidoreductase catalytic" evidence="2">
    <location>
        <begin position="12"/>
        <end position="178"/>
    </location>
</feature>
<dbReference type="Pfam" id="PF01558">
    <property type="entry name" value="POR"/>
    <property type="match status" value="1"/>
</dbReference>
<dbReference type="InterPro" id="IPR019752">
    <property type="entry name" value="Pyrv/ketoisovalerate_OxRed_cat"/>
</dbReference>
<sequence>MKMLEIRFHGRGGQGAVTSVELLALAAINEGKFAQGFPSFGPERRGAPVLAFLRIDDHPIRLRCKIESPDVVVILDPSLIRIQKPAADLKKDGLIVLNTNKTLAEVHQQYGFTHRLALVDADTIAREVLGVPITNTTMLGALIRATGVVSLDSLWHPLKERFGPLAAKNFDAMKEAYERTVVEETRP</sequence>
<evidence type="ECO:0000259" key="2">
    <source>
        <dbReference type="Pfam" id="PF01558"/>
    </source>
</evidence>
<proteinExistence type="predicted"/>
<keyword evidence="1" id="KW-0560">Oxidoreductase</keyword>
<comment type="caution">
    <text evidence="3">The sequence shown here is derived from an EMBL/GenBank/DDBJ whole genome shotgun (WGS) entry which is preliminary data.</text>
</comment>
<dbReference type="GO" id="GO:0016625">
    <property type="term" value="F:oxidoreductase activity, acting on the aldehyde or oxo group of donors, iron-sulfur protein as acceptor"/>
    <property type="evidence" value="ECO:0007669"/>
    <property type="project" value="InterPro"/>
</dbReference>